<protein>
    <recommendedName>
        <fullName evidence="3">Protein kinase domain-containing protein</fullName>
    </recommendedName>
</protein>
<feature type="compositionally biased region" description="Low complexity" evidence="1">
    <location>
        <begin position="1182"/>
        <end position="1191"/>
    </location>
</feature>
<feature type="compositionally biased region" description="Low complexity" evidence="1">
    <location>
        <begin position="1158"/>
        <end position="1168"/>
    </location>
</feature>
<dbReference type="FunFam" id="1.10.510.10:FF:000462">
    <property type="entry name" value="Receptor tyrosine kinase"/>
    <property type="match status" value="1"/>
</dbReference>
<feature type="compositionally biased region" description="Polar residues" evidence="1">
    <location>
        <begin position="1192"/>
        <end position="1201"/>
    </location>
</feature>
<feature type="compositionally biased region" description="Basic and acidic residues" evidence="1">
    <location>
        <begin position="465"/>
        <end position="477"/>
    </location>
</feature>
<feature type="transmembrane region" description="Helical" evidence="2">
    <location>
        <begin position="1272"/>
        <end position="1292"/>
    </location>
</feature>
<evidence type="ECO:0000313" key="4">
    <source>
        <dbReference type="EMBL" id="KAK4298246.1"/>
    </source>
</evidence>
<keyword evidence="2" id="KW-1133">Transmembrane helix</keyword>
<dbReference type="InterPro" id="IPR001245">
    <property type="entry name" value="Ser-Thr/Tyr_kinase_cat_dom"/>
</dbReference>
<feature type="compositionally biased region" description="Basic residues" evidence="1">
    <location>
        <begin position="360"/>
        <end position="370"/>
    </location>
</feature>
<feature type="region of interest" description="Disordered" evidence="1">
    <location>
        <begin position="228"/>
        <end position="412"/>
    </location>
</feature>
<organism evidence="4 5">
    <name type="scientific">Petrolisthes manimaculis</name>
    <dbReference type="NCBI Taxonomy" id="1843537"/>
    <lineage>
        <taxon>Eukaryota</taxon>
        <taxon>Metazoa</taxon>
        <taxon>Ecdysozoa</taxon>
        <taxon>Arthropoda</taxon>
        <taxon>Crustacea</taxon>
        <taxon>Multicrustacea</taxon>
        <taxon>Malacostraca</taxon>
        <taxon>Eumalacostraca</taxon>
        <taxon>Eucarida</taxon>
        <taxon>Decapoda</taxon>
        <taxon>Pleocyemata</taxon>
        <taxon>Anomura</taxon>
        <taxon>Galatheoidea</taxon>
        <taxon>Porcellanidae</taxon>
        <taxon>Petrolisthes</taxon>
    </lineage>
</organism>
<evidence type="ECO:0000313" key="5">
    <source>
        <dbReference type="Proteomes" id="UP001292094"/>
    </source>
</evidence>
<dbReference type="InterPro" id="IPR050122">
    <property type="entry name" value="RTK"/>
</dbReference>
<dbReference type="GO" id="GO:0005886">
    <property type="term" value="C:plasma membrane"/>
    <property type="evidence" value="ECO:0007669"/>
    <property type="project" value="TreeGrafter"/>
</dbReference>
<dbReference type="Pfam" id="PF07714">
    <property type="entry name" value="PK_Tyr_Ser-Thr"/>
    <property type="match status" value="1"/>
</dbReference>
<dbReference type="Proteomes" id="UP001292094">
    <property type="component" value="Unassembled WGS sequence"/>
</dbReference>
<feature type="compositionally biased region" description="Gly residues" evidence="1">
    <location>
        <begin position="540"/>
        <end position="561"/>
    </location>
</feature>
<dbReference type="GO" id="GO:0005524">
    <property type="term" value="F:ATP binding"/>
    <property type="evidence" value="ECO:0007669"/>
    <property type="project" value="InterPro"/>
</dbReference>
<feature type="region of interest" description="Disordered" evidence="1">
    <location>
        <begin position="986"/>
        <end position="1014"/>
    </location>
</feature>
<dbReference type="PANTHER" id="PTHR24416">
    <property type="entry name" value="TYROSINE-PROTEIN KINASE RECEPTOR"/>
    <property type="match status" value="1"/>
</dbReference>
<dbReference type="GO" id="GO:0043235">
    <property type="term" value="C:receptor complex"/>
    <property type="evidence" value="ECO:0007669"/>
    <property type="project" value="TreeGrafter"/>
</dbReference>
<evidence type="ECO:0000256" key="2">
    <source>
        <dbReference type="SAM" id="Phobius"/>
    </source>
</evidence>
<dbReference type="SMART" id="SM00219">
    <property type="entry name" value="TyrKc"/>
    <property type="match status" value="1"/>
</dbReference>
<evidence type="ECO:0000259" key="3">
    <source>
        <dbReference type="PROSITE" id="PS50011"/>
    </source>
</evidence>
<feature type="compositionally biased region" description="Basic and acidic residues" evidence="1">
    <location>
        <begin position="668"/>
        <end position="677"/>
    </location>
</feature>
<feature type="region of interest" description="Disordered" evidence="1">
    <location>
        <begin position="169"/>
        <end position="211"/>
    </location>
</feature>
<feature type="compositionally biased region" description="Low complexity" evidence="1">
    <location>
        <begin position="753"/>
        <end position="762"/>
    </location>
</feature>
<proteinExistence type="predicted"/>
<feature type="compositionally biased region" description="Polar residues" evidence="1">
    <location>
        <begin position="390"/>
        <end position="400"/>
    </location>
</feature>
<feature type="compositionally biased region" description="Low complexity" evidence="1">
    <location>
        <begin position="842"/>
        <end position="915"/>
    </location>
</feature>
<feature type="compositionally biased region" description="Basic and acidic residues" evidence="1">
    <location>
        <begin position="619"/>
        <end position="633"/>
    </location>
</feature>
<feature type="compositionally biased region" description="Basic and acidic residues" evidence="1">
    <location>
        <begin position="562"/>
        <end position="611"/>
    </location>
</feature>
<dbReference type="CDD" id="cd00192">
    <property type="entry name" value="PTKc"/>
    <property type="match status" value="1"/>
</dbReference>
<dbReference type="InterPro" id="IPR000719">
    <property type="entry name" value="Prot_kinase_dom"/>
</dbReference>
<feature type="compositionally biased region" description="Low complexity" evidence="1">
    <location>
        <begin position="336"/>
        <end position="359"/>
    </location>
</feature>
<feature type="compositionally biased region" description="Low complexity" evidence="1">
    <location>
        <begin position="687"/>
        <end position="717"/>
    </location>
</feature>
<dbReference type="Gene3D" id="3.30.200.20">
    <property type="entry name" value="Phosphorylase Kinase, domain 1"/>
    <property type="match status" value="1"/>
</dbReference>
<dbReference type="SUPFAM" id="SSF56112">
    <property type="entry name" value="Protein kinase-like (PK-like)"/>
    <property type="match status" value="1"/>
</dbReference>
<feature type="region of interest" description="Disordered" evidence="1">
    <location>
        <begin position="753"/>
        <end position="777"/>
    </location>
</feature>
<feature type="region of interest" description="Disordered" evidence="1">
    <location>
        <begin position="1158"/>
        <end position="1228"/>
    </location>
</feature>
<feature type="compositionally biased region" description="Low complexity" evidence="1">
    <location>
        <begin position="228"/>
        <end position="279"/>
    </location>
</feature>
<evidence type="ECO:0000256" key="1">
    <source>
        <dbReference type="SAM" id="MobiDB-lite"/>
    </source>
</evidence>
<dbReference type="EMBL" id="JAWZYT010003467">
    <property type="protein sequence ID" value="KAK4298246.1"/>
    <property type="molecule type" value="Genomic_DNA"/>
</dbReference>
<feature type="domain" description="Protein kinase" evidence="3">
    <location>
        <begin position="1354"/>
        <end position="1652"/>
    </location>
</feature>
<dbReference type="InterPro" id="IPR020635">
    <property type="entry name" value="Tyr_kinase_cat_dom"/>
</dbReference>
<dbReference type="Gene3D" id="1.10.510.10">
    <property type="entry name" value="Transferase(Phosphotransferase) domain 1"/>
    <property type="match status" value="1"/>
</dbReference>
<feature type="compositionally biased region" description="Polar residues" evidence="1">
    <location>
        <begin position="1323"/>
        <end position="1338"/>
    </location>
</feature>
<sequence>MGHLLFNSVSGEVSTNTLSDTPHHNDYDDLLARVSGNFGARSGLAAAVVEEPEYQGAATLLVPLYIPEGAVQISLARIARSGNPSLTLPDSRDLLHGPVPPGPESVLIRRIGPVGGKRPPPPRRVGARLPQRSRLSRLPSISRSDPVVQQPVSHLSLALPLQSQFGQRLAAPAAPPASQGPRRRLDTVAAKRAKKNELSKDSQFPDTTTPTTLTTFKRITTKLLRLPLRTTTPPPTTAKITTTSPTTTTTLPSTTTTTTTTTPSTTEVTATPSTTTLSPAFSSSGDRRTVHFPRPVASVLKTGRDQSTTTSTTTTPATTTTSLPPPVRALPSWFARSKSTSSSTTTATEVPSTTTTSRTVRTRNKSRIQSRLRTSATKRPADNDEPKSPPSTNQNTTQKIEQPASPLIDLNRRRVLKSERILPVRKMPSVSLILSGSGDETRDDGDEVVTGTSPKSKTIPEASEETEKTKQKDNVNEEREDESIKQNGEGKQMRVRFQTEETLVENSTPSTSRSFPRRRLSTPHAGRDEGRVRGRVRIGGNSGQGRVRGGGGGKEGQGSLGGREDNRGRLRDEKEKEIIRGESEDEVAVREEKVDQGRPGKPEAGKGRKEELEEEKDQEEEKTAGAEEGEQGRKRGRGGSDGGLTWTGPPRRRRPLRPRITLPPPITHSRDYFRSPHETVGVSTTKTNTATSSRSPSTTLRSTTTTSPEAPPSTTSSRLGVTTHRSTTSLFRFPTTTTTTSFQSAATSFTPFTTTSKPASTTDNTETTWPPITTKRPITRRPYSTINRKTTTNATTATTTTTTSTTTTPSTTTTRPTTTTTATTTTRPTISITTTPRLTIRPTSRATTTRRTTIRPRLTTRPTTTRRTTTTQRPTTSTTPRTTTSAAATTTRPITTTTTSNNHNIPIPSSTSSSSVVERGRSPEQVVIESLTEIMRAATNSSRNKDKVYNIAANLEALNKRLAEQGIHIIHAEVDGVRIKLDNRTLTRPRPRPRPRPFLPQFPPTTYRPATTPPAALRNKVSTSMKSSFSFHTSSTPAVVKEEEAQTNEVQTTTSEAGLATTKPFPLTKPGGGAATWPTIVSSHPSTLDPVPTTNSTVNTTRFGFPINPIHYSPSTTNTTQLGILRIHTSSSSGGPEQEHKLPGMDILATTTIPATVTTRTRSTTIPITRHRPTSPGPATSPSPSSTSTFPHNNTITSTLGDMSDVSNSEPGESVVSSPSLPTTIHPTAHHRPIALSPELQAEDPTISDSAATVETVEGLAPTQPESASYTAIYVIGAMAIIPAAGLAVFLARKFQIKTQKALPESEERGEGSSPIAHHTRQPSHSTTLESDGSSSVEAKNPKFTPWEFPRSKLRLVSILGEGNFGVVWKAEARDLCACDSGSGSSNGGGGGGGGPTVLVAVKGVKDGAGAKERADLLRELGIMQHLGQHPNVVTLLGCCTQQEPHYVIMEYVMFGKLLSFLRDHRSRHNYYNFSPDTAALTSRDLTRFACQIATGCEYLQARGIIHRDLAARNILVDHNKVCKIADFGLARSVKDLGTDIYEQKSRGALPIRWMAPESLYMSIFTHKSDVWSFGILCWEIVTLGSTPYPGMTAREVMRSVREGHRLDRPDHCRPELYRVLARCWHPDLNLRPPFTQLRQELADLIDRSPVIDLENFPEDHYYSMLQNGEEKL</sequence>
<gene>
    <name evidence="4" type="ORF">Pmani_029396</name>
</gene>
<dbReference type="InterPro" id="IPR011009">
    <property type="entry name" value="Kinase-like_dom_sf"/>
</dbReference>
<feature type="compositionally biased region" description="Low complexity" evidence="1">
    <location>
        <begin position="1206"/>
        <end position="1220"/>
    </location>
</feature>
<keyword evidence="5" id="KW-1185">Reference proteome</keyword>
<feature type="region of interest" description="Disordered" evidence="1">
    <location>
        <begin position="792"/>
        <end position="825"/>
    </location>
</feature>
<dbReference type="PROSITE" id="PS00109">
    <property type="entry name" value="PROTEIN_KINASE_TYR"/>
    <property type="match status" value="1"/>
</dbReference>
<reference evidence="4" key="1">
    <citation type="submission" date="2023-11" db="EMBL/GenBank/DDBJ databases">
        <title>Genome assemblies of two species of porcelain crab, Petrolisthes cinctipes and Petrolisthes manimaculis (Anomura: Porcellanidae).</title>
        <authorList>
            <person name="Angst P."/>
        </authorList>
    </citation>
    <scope>NUCLEOTIDE SEQUENCE</scope>
    <source>
        <strain evidence="4">PB745_02</strain>
        <tissue evidence="4">Gill</tissue>
    </source>
</reference>
<accession>A0AAE1NZH0</accession>
<feature type="region of interest" description="Disordered" evidence="1">
    <location>
        <begin position="89"/>
        <end position="127"/>
    </location>
</feature>
<dbReference type="PANTHER" id="PTHR24416:SF481">
    <property type="entry name" value="TIE-LIKE RECEPTOR TYROSINE KINASE"/>
    <property type="match status" value="1"/>
</dbReference>
<feature type="region of interest" description="Disordered" evidence="1">
    <location>
        <begin position="842"/>
        <end position="921"/>
    </location>
</feature>
<name>A0AAE1NZH0_9EUCA</name>
<dbReference type="PROSITE" id="PS50011">
    <property type="entry name" value="PROTEIN_KINASE_DOM"/>
    <property type="match status" value="1"/>
</dbReference>
<keyword evidence="2" id="KW-0472">Membrane</keyword>
<feature type="region of interest" description="Disordered" evidence="1">
    <location>
        <begin position="1028"/>
        <end position="1056"/>
    </location>
</feature>
<keyword evidence="2" id="KW-0812">Transmembrane</keyword>
<dbReference type="InterPro" id="IPR008266">
    <property type="entry name" value="Tyr_kinase_AS"/>
</dbReference>
<dbReference type="GO" id="GO:0007169">
    <property type="term" value="P:cell surface receptor protein tyrosine kinase signaling pathway"/>
    <property type="evidence" value="ECO:0007669"/>
    <property type="project" value="TreeGrafter"/>
</dbReference>
<feature type="compositionally biased region" description="Polar residues" evidence="1">
    <location>
        <begin position="1047"/>
        <end position="1056"/>
    </location>
</feature>
<feature type="region of interest" description="Disordered" evidence="1">
    <location>
        <begin position="433"/>
        <end position="723"/>
    </location>
</feature>
<feature type="region of interest" description="Disordered" evidence="1">
    <location>
        <begin position="1301"/>
        <end position="1344"/>
    </location>
</feature>
<comment type="caution">
    <text evidence="4">The sequence shown here is derived from an EMBL/GenBank/DDBJ whole genome shotgun (WGS) entry which is preliminary data.</text>
</comment>
<feature type="compositionally biased region" description="Low complexity" evidence="1">
    <location>
        <begin position="307"/>
        <end position="322"/>
    </location>
</feature>
<dbReference type="PRINTS" id="PR00109">
    <property type="entry name" value="TYRKINASE"/>
</dbReference>
<dbReference type="GO" id="GO:0004714">
    <property type="term" value="F:transmembrane receptor protein tyrosine kinase activity"/>
    <property type="evidence" value="ECO:0007669"/>
    <property type="project" value="TreeGrafter"/>
</dbReference>
<feature type="compositionally biased region" description="Low complexity" evidence="1">
    <location>
        <begin position="1004"/>
        <end position="1014"/>
    </location>
</feature>